<sequence>MISRSKFCVDTFGSLKIEGGPFVQMRGIPRSPNGETVLNSVPQSRSRKRTLSIAATRSDKLKRQDISVIIHGGTPVYTGSLWEIYRGNLRTGTRSQHGSAPLLLVVVKVMHPDRFPPALEESNHVGYWGCEMISSTSAWSLARNEDEALRTLIDLQGREVSNYYGLYAWYDKKRKHGARPDTVVMVMEDVGEQEKYPDFRRAYHLTAEEKNVDNANLGESDDFVIVDFQKAEFVEEMSESDREDSIAGDMIELEIELLMLKP</sequence>
<evidence type="ECO:0000313" key="1">
    <source>
        <dbReference type="EMBL" id="OCF35638.1"/>
    </source>
</evidence>
<proteinExistence type="predicted"/>
<gene>
    <name evidence="1" type="ORF">I316_02693</name>
</gene>
<reference evidence="1 2" key="1">
    <citation type="submission" date="2013-07" db="EMBL/GenBank/DDBJ databases">
        <title>The Genome Sequence of Cryptococcus heveanensis BCC8398.</title>
        <authorList>
            <consortium name="The Broad Institute Genome Sequencing Platform"/>
            <person name="Cuomo C."/>
            <person name="Litvintseva A."/>
            <person name="Chen Y."/>
            <person name="Heitman J."/>
            <person name="Sun S."/>
            <person name="Springer D."/>
            <person name="Dromer F."/>
            <person name="Young S.K."/>
            <person name="Zeng Q."/>
            <person name="Gargeya S."/>
            <person name="Fitzgerald M."/>
            <person name="Abouelleil A."/>
            <person name="Alvarado L."/>
            <person name="Berlin A.M."/>
            <person name="Chapman S.B."/>
            <person name="Dewar J."/>
            <person name="Goldberg J."/>
            <person name="Griggs A."/>
            <person name="Gujja S."/>
            <person name="Hansen M."/>
            <person name="Howarth C."/>
            <person name="Imamovic A."/>
            <person name="Larimer J."/>
            <person name="McCowan C."/>
            <person name="Murphy C."/>
            <person name="Pearson M."/>
            <person name="Priest M."/>
            <person name="Roberts A."/>
            <person name="Saif S."/>
            <person name="Shea T."/>
            <person name="Sykes S."/>
            <person name="Wortman J."/>
            <person name="Nusbaum C."/>
            <person name="Birren B."/>
        </authorList>
    </citation>
    <scope>NUCLEOTIDE SEQUENCE [LARGE SCALE GENOMIC DNA]</scope>
    <source>
        <strain evidence="1 2">BCC8398</strain>
    </source>
</reference>
<dbReference type="EMBL" id="KI669498">
    <property type="protein sequence ID" value="OCF35638.1"/>
    <property type="molecule type" value="Genomic_DNA"/>
</dbReference>
<accession>A0A1B9GX74</accession>
<dbReference type="OrthoDB" id="2793915at2759"/>
<name>A0A1B9GX74_9TREE</name>
<reference evidence="2" key="2">
    <citation type="submission" date="2013-12" db="EMBL/GenBank/DDBJ databases">
        <title>Evolution of pathogenesis and genome organization in the Tremellales.</title>
        <authorList>
            <person name="Cuomo C."/>
            <person name="Litvintseva A."/>
            <person name="Heitman J."/>
            <person name="Chen Y."/>
            <person name="Sun S."/>
            <person name="Springer D."/>
            <person name="Dromer F."/>
            <person name="Young S."/>
            <person name="Zeng Q."/>
            <person name="Chapman S."/>
            <person name="Gujja S."/>
            <person name="Saif S."/>
            <person name="Birren B."/>
        </authorList>
    </citation>
    <scope>NUCLEOTIDE SEQUENCE [LARGE SCALE GENOMIC DNA]</scope>
    <source>
        <strain evidence="2">BCC8398</strain>
    </source>
</reference>
<dbReference type="AlphaFoldDB" id="A0A1B9GX74"/>
<dbReference type="Proteomes" id="UP000092666">
    <property type="component" value="Unassembled WGS sequence"/>
</dbReference>
<protein>
    <submittedName>
        <fullName evidence="1">Uncharacterized protein</fullName>
    </submittedName>
</protein>
<keyword evidence="2" id="KW-1185">Reference proteome</keyword>
<organism evidence="1 2">
    <name type="scientific">Kwoniella heveanensis BCC8398</name>
    <dbReference type="NCBI Taxonomy" id="1296120"/>
    <lineage>
        <taxon>Eukaryota</taxon>
        <taxon>Fungi</taxon>
        <taxon>Dikarya</taxon>
        <taxon>Basidiomycota</taxon>
        <taxon>Agaricomycotina</taxon>
        <taxon>Tremellomycetes</taxon>
        <taxon>Tremellales</taxon>
        <taxon>Cryptococcaceae</taxon>
        <taxon>Kwoniella</taxon>
    </lineage>
</organism>
<evidence type="ECO:0000313" key="2">
    <source>
        <dbReference type="Proteomes" id="UP000092666"/>
    </source>
</evidence>